<feature type="domain" description="HTH merR-type" evidence="1">
    <location>
        <begin position="4"/>
        <end position="33"/>
    </location>
</feature>
<dbReference type="RefSeq" id="WP_379291811.1">
    <property type="nucleotide sequence ID" value="NZ_JBHTIU010000108.1"/>
</dbReference>
<dbReference type="SUPFAM" id="SSF46955">
    <property type="entry name" value="Putative DNA-binding domain"/>
    <property type="match status" value="1"/>
</dbReference>
<dbReference type="Proteomes" id="UP001597120">
    <property type="component" value="Unassembled WGS sequence"/>
</dbReference>
<comment type="caution">
    <text evidence="2">The sequence shown here is derived from an EMBL/GenBank/DDBJ whole genome shotgun (WGS) entry which is preliminary data.</text>
</comment>
<evidence type="ECO:0000313" key="3">
    <source>
        <dbReference type="Proteomes" id="UP001597120"/>
    </source>
</evidence>
<keyword evidence="3" id="KW-1185">Reference proteome</keyword>
<dbReference type="EMBL" id="JBHTIU010000108">
    <property type="protein sequence ID" value="MFD0872420.1"/>
    <property type="molecule type" value="Genomic_DNA"/>
</dbReference>
<proteinExistence type="predicted"/>
<evidence type="ECO:0000313" key="2">
    <source>
        <dbReference type="EMBL" id="MFD0872420.1"/>
    </source>
</evidence>
<dbReference type="InterPro" id="IPR009061">
    <property type="entry name" value="DNA-bd_dom_put_sf"/>
</dbReference>
<accession>A0ABW3DJS3</accession>
<dbReference type="Pfam" id="PF13411">
    <property type="entry name" value="MerR_1"/>
    <property type="match status" value="1"/>
</dbReference>
<gene>
    <name evidence="2" type="ORF">ACFQ03_25180</name>
</gene>
<organism evidence="2 3">
    <name type="scientific">Paenibacillus residui</name>
    <dbReference type="NCBI Taxonomy" id="629724"/>
    <lineage>
        <taxon>Bacteria</taxon>
        <taxon>Bacillati</taxon>
        <taxon>Bacillota</taxon>
        <taxon>Bacilli</taxon>
        <taxon>Bacillales</taxon>
        <taxon>Paenibacillaceae</taxon>
        <taxon>Paenibacillus</taxon>
    </lineage>
</organism>
<sequence>MKLYGIGDFSKLIGVTQQTLRIWDKDKRLSPSLGRARLPMKYKNRYR</sequence>
<evidence type="ECO:0000259" key="1">
    <source>
        <dbReference type="Pfam" id="PF13411"/>
    </source>
</evidence>
<dbReference type="InterPro" id="IPR000551">
    <property type="entry name" value="MerR-type_HTH_dom"/>
</dbReference>
<reference evidence="3" key="1">
    <citation type="journal article" date="2019" name="Int. J. Syst. Evol. Microbiol.">
        <title>The Global Catalogue of Microorganisms (GCM) 10K type strain sequencing project: providing services to taxonomists for standard genome sequencing and annotation.</title>
        <authorList>
            <consortium name="The Broad Institute Genomics Platform"/>
            <consortium name="The Broad Institute Genome Sequencing Center for Infectious Disease"/>
            <person name="Wu L."/>
            <person name="Ma J."/>
        </authorList>
    </citation>
    <scope>NUCLEOTIDE SEQUENCE [LARGE SCALE GENOMIC DNA]</scope>
    <source>
        <strain evidence="3">CCUG 57263</strain>
    </source>
</reference>
<dbReference type="Gene3D" id="1.10.1660.10">
    <property type="match status" value="1"/>
</dbReference>
<protein>
    <submittedName>
        <fullName evidence="2">MerR family transcriptional regulator</fullName>
    </submittedName>
</protein>
<name>A0ABW3DJS3_9BACL</name>